<dbReference type="PATRIC" id="fig|348824.6.peg.4641"/>
<dbReference type="Proteomes" id="UP000019443">
    <property type="component" value="Plasmid pLPU83a"/>
</dbReference>
<sequence length="133" mass="15232">MDVRADLRVARIPNGLDHQHALRIDGKPRYFHGYCDLSDPTSVETMRATIFERETQPVRAMSREERLEHTWSSTANAYRGYADRFPPVMQGQRMVMLWSGTNGTLLKLLDDLTDDEIAAKLPVHMRHLPDIAA</sequence>
<keyword evidence="1" id="KW-0614">Plasmid</keyword>
<name>W6S0G4_9HYPH</name>
<evidence type="ECO:0000313" key="2">
    <source>
        <dbReference type="Proteomes" id="UP000019443"/>
    </source>
</evidence>
<protein>
    <submittedName>
        <fullName evidence="1">Uncharacterized protein</fullName>
    </submittedName>
</protein>
<accession>W6S0G4</accession>
<dbReference type="eggNOG" id="ENOG502ZAJA">
    <property type="taxonomic scope" value="Bacteria"/>
</dbReference>
<dbReference type="KEGG" id="rhl:LPU83_pLPU83a_0120"/>
<organism evidence="1 2">
    <name type="scientific">Rhizobium favelukesii</name>
    <dbReference type="NCBI Taxonomy" id="348824"/>
    <lineage>
        <taxon>Bacteria</taxon>
        <taxon>Pseudomonadati</taxon>
        <taxon>Pseudomonadota</taxon>
        <taxon>Alphaproteobacteria</taxon>
        <taxon>Hyphomicrobiales</taxon>
        <taxon>Rhizobiaceae</taxon>
        <taxon>Rhizobium/Agrobacterium group</taxon>
        <taxon>Rhizobium</taxon>
    </lineage>
</organism>
<dbReference type="AlphaFoldDB" id="W6S0G4"/>
<proteinExistence type="predicted"/>
<gene>
    <name evidence="1" type="ORF">LPU83_pLPU83a_0120</name>
</gene>
<reference evidence="1" key="1">
    <citation type="submission" date="2013-11" db="EMBL/GenBank/DDBJ databases">
        <title>Draft genome sequence of the broad-host-range Rhizobium sp. LPU83 strain, a member of the low-genetic diversity Oregon-like Rhizobium sp. group.</title>
        <authorList>
            <person name="Wibberg D."/>
            <person name="Puehler A."/>
            <person name="Schlueter A."/>
        </authorList>
    </citation>
    <scope>NUCLEOTIDE SEQUENCE [LARGE SCALE GENOMIC DNA]</scope>
    <source>
        <strain evidence="1">LPU83</strain>
        <plasmid evidence="1">pLPU83a</plasmid>
    </source>
</reference>
<keyword evidence="2" id="KW-1185">Reference proteome</keyword>
<geneLocation type="plasmid" evidence="1 2">
    <name>pLPU83a</name>
</geneLocation>
<dbReference type="EMBL" id="HG916853">
    <property type="protein sequence ID" value="CDM59961.1"/>
    <property type="molecule type" value="Genomic_DNA"/>
</dbReference>
<dbReference type="InterPro" id="IPR009862">
    <property type="entry name" value="DUF1419"/>
</dbReference>
<dbReference type="HOGENOM" id="CLU_1905057_0_0_5"/>
<dbReference type="Pfam" id="PF07215">
    <property type="entry name" value="DUF1419"/>
    <property type="match status" value="1"/>
</dbReference>
<evidence type="ECO:0000313" key="1">
    <source>
        <dbReference type="EMBL" id="CDM59961.1"/>
    </source>
</evidence>